<reference evidence="2" key="1">
    <citation type="submission" date="2016-11" db="UniProtKB">
        <authorList>
            <consortium name="WormBaseParasite"/>
        </authorList>
    </citation>
    <scope>IDENTIFICATION</scope>
    <source>
        <strain evidence="2">KR3021</strain>
    </source>
</reference>
<dbReference type="Proteomes" id="UP000095286">
    <property type="component" value="Unplaced"/>
</dbReference>
<proteinExistence type="predicted"/>
<dbReference type="WBParaSite" id="RSKR_0001145300.1">
    <property type="protein sequence ID" value="RSKR_0001145300.1"/>
    <property type="gene ID" value="RSKR_0001145300"/>
</dbReference>
<evidence type="ECO:0000313" key="2">
    <source>
        <dbReference type="WBParaSite" id="RSKR_0001145300.1"/>
    </source>
</evidence>
<accession>A0AC35UGY2</accession>
<evidence type="ECO:0000313" key="1">
    <source>
        <dbReference type="Proteomes" id="UP000095286"/>
    </source>
</evidence>
<organism evidence="1 2">
    <name type="scientific">Rhabditophanes sp. KR3021</name>
    <dbReference type="NCBI Taxonomy" id="114890"/>
    <lineage>
        <taxon>Eukaryota</taxon>
        <taxon>Metazoa</taxon>
        <taxon>Ecdysozoa</taxon>
        <taxon>Nematoda</taxon>
        <taxon>Chromadorea</taxon>
        <taxon>Rhabditida</taxon>
        <taxon>Tylenchina</taxon>
        <taxon>Panagrolaimomorpha</taxon>
        <taxon>Strongyloidoidea</taxon>
        <taxon>Alloionematidae</taxon>
        <taxon>Rhabditophanes</taxon>
    </lineage>
</organism>
<sequence>MTPSSNKVSTIEKNEVQSLETNWRSIYIAGLLCFSSAIQYSIYFGSMWPYLQTIDSTASESFFGFIVASYAISNILLCPLFGFWADKIGSIKKPLYIGLLGQLIGNAIYIFLVYLVSGAKYGLLVSRMLIGIGSSNVSLFKSYGATATTSADRARGMAIITSGFAVGICCAPAFNILFTRLGAEGIVLFGIPINMYTSPAIACTIVNAIGIVVIKFFFAEHYVSLSTNKDGSKCELPPYDKLAVAIIFMTRSTQIFIISNIETLMSSFSLVTFAFSYKDSINIISTATGAFGLCAALTYFVYIFFGLEKYIKYRLNIKIGLIGLALFHVITYSYPFGDKVVTYDSSKINETVNQGVIEGRGCDMNKFSWCESLNQTNPWVYFITFSVIVGICFPVINIAQNTLITKVIGPRNQGQLQGWMNASAGLSQFIGPILSSLIYFSYGPKYAWILNFSVCLVTLSLWYIFHDRLVPLKSNECEKTANVEVQIISKI</sequence>
<name>A0AC35UGY2_9BILA</name>
<protein>
    <submittedName>
        <fullName evidence="2">MFS domain-containing protein</fullName>
    </submittedName>
</protein>